<dbReference type="Pfam" id="PF25301">
    <property type="entry name" value="CUT_C"/>
    <property type="match status" value="1"/>
</dbReference>
<evidence type="ECO:0000313" key="5">
    <source>
        <dbReference type="Proteomes" id="UP001331761"/>
    </source>
</evidence>
<dbReference type="InterPro" id="IPR051962">
    <property type="entry name" value="Cuticlin"/>
</dbReference>
<sequence length="144" mass="16275">MVKVIEYWSLIKMGRCGVDQYVMPTPEYSEDLTSAFQETHVFKFARKTITRFICQIRICVRTEECKKLTPPTTCPTLEQRLLKTKGLREPPGNGVKKILSLDEPDSNSVDAGVESFPNDVHPPASKPENDFKQNTTLGSIYSGY</sequence>
<evidence type="ECO:0000313" key="4">
    <source>
        <dbReference type="EMBL" id="KAK5965780.1"/>
    </source>
</evidence>
<keyword evidence="5" id="KW-1185">Reference proteome</keyword>
<organism evidence="4 5">
    <name type="scientific">Trichostrongylus colubriformis</name>
    <name type="common">Black scour worm</name>
    <dbReference type="NCBI Taxonomy" id="6319"/>
    <lineage>
        <taxon>Eukaryota</taxon>
        <taxon>Metazoa</taxon>
        <taxon>Ecdysozoa</taxon>
        <taxon>Nematoda</taxon>
        <taxon>Chromadorea</taxon>
        <taxon>Rhabditida</taxon>
        <taxon>Rhabditina</taxon>
        <taxon>Rhabditomorpha</taxon>
        <taxon>Strongyloidea</taxon>
        <taxon>Trichostrongylidae</taxon>
        <taxon>Trichostrongylus</taxon>
    </lineage>
</organism>
<keyword evidence="1" id="KW-0732">Signal</keyword>
<dbReference type="AlphaFoldDB" id="A0AAN8EWH8"/>
<feature type="compositionally biased region" description="Polar residues" evidence="2">
    <location>
        <begin position="132"/>
        <end position="144"/>
    </location>
</feature>
<evidence type="ECO:0000259" key="3">
    <source>
        <dbReference type="PROSITE" id="PS51034"/>
    </source>
</evidence>
<proteinExistence type="predicted"/>
<dbReference type="PROSITE" id="PS51034">
    <property type="entry name" value="ZP_2"/>
    <property type="match status" value="1"/>
</dbReference>
<dbReference type="EMBL" id="WIXE01024249">
    <property type="protein sequence ID" value="KAK5965780.1"/>
    <property type="molecule type" value="Genomic_DNA"/>
</dbReference>
<dbReference type="InterPro" id="IPR001507">
    <property type="entry name" value="ZP_dom"/>
</dbReference>
<evidence type="ECO:0000256" key="1">
    <source>
        <dbReference type="ARBA" id="ARBA00022729"/>
    </source>
</evidence>
<gene>
    <name evidence="4" type="ORF">GCK32_017513</name>
</gene>
<name>A0AAN8EWH8_TRICO</name>
<feature type="domain" description="ZP" evidence="3">
    <location>
        <begin position="1"/>
        <end position="81"/>
    </location>
</feature>
<reference evidence="4 5" key="1">
    <citation type="submission" date="2019-10" db="EMBL/GenBank/DDBJ databases">
        <title>Assembly and Annotation for the nematode Trichostrongylus colubriformis.</title>
        <authorList>
            <person name="Martin J."/>
        </authorList>
    </citation>
    <scope>NUCLEOTIDE SEQUENCE [LARGE SCALE GENOMIC DNA]</scope>
    <source>
        <strain evidence="4">G859</strain>
        <tissue evidence="4">Whole worm</tissue>
    </source>
</reference>
<protein>
    <recommendedName>
        <fullName evidence="3">ZP domain-containing protein</fullName>
    </recommendedName>
</protein>
<feature type="region of interest" description="Disordered" evidence="2">
    <location>
        <begin position="85"/>
        <end position="144"/>
    </location>
</feature>
<dbReference type="PANTHER" id="PTHR22907:SF39">
    <property type="entry name" value="ZP DOMAIN-CONTAINING PROTEIN"/>
    <property type="match status" value="1"/>
</dbReference>
<accession>A0AAN8EWH8</accession>
<evidence type="ECO:0000256" key="2">
    <source>
        <dbReference type="SAM" id="MobiDB-lite"/>
    </source>
</evidence>
<dbReference type="PANTHER" id="PTHR22907">
    <property type="entry name" value="GH04558P"/>
    <property type="match status" value="1"/>
</dbReference>
<dbReference type="Proteomes" id="UP001331761">
    <property type="component" value="Unassembled WGS sequence"/>
</dbReference>
<comment type="caution">
    <text evidence="4">The sequence shown here is derived from an EMBL/GenBank/DDBJ whole genome shotgun (WGS) entry which is preliminary data.</text>
</comment>
<dbReference type="InterPro" id="IPR057475">
    <property type="entry name" value="CUT_C"/>
</dbReference>
<feature type="non-terminal residue" evidence="4">
    <location>
        <position position="144"/>
    </location>
</feature>